<comment type="similarity">
    <text evidence="3">Belongs to the metallo-dependent hydrolases superfamily.</text>
</comment>
<reference evidence="5" key="1">
    <citation type="submission" date="2021-12" db="EMBL/GenBank/DDBJ databases">
        <title>Convergent genome expansion in fungi linked to evolution of root-endophyte symbiosis.</title>
        <authorList>
            <consortium name="DOE Joint Genome Institute"/>
            <person name="Ke Y.-H."/>
            <person name="Bonito G."/>
            <person name="Liao H.-L."/>
            <person name="Looney B."/>
            <person name="Rojas-Flechas A."/>
            <person name="Nash J."/>
            <person name="Hameed K."/>
            <person name="Schadt C."/>
            <person name="Martin F."/>
            <person name="Crous P.W."/>
            <person name="Miettinen O."/>
            <person name="Magnuson J.K."/>
            <person name="Labbe J."/>
            <person name="Jacobson D."/>
            <person name="Doktycz M.J."/>
            <person name="Veneault-Fourrey C."/>
            <person name="Kuo A."/>
            <person name="Mondo S."/>
            <person name="Calhoun S."/>
            <person name="Riley R."/>
            <person name="Ohm R."/>
            <person name="LaButti K."/>
            <person name="Andreopoulos B."/>
            <person name="Pangilinan J."/>
            <person name="Nolan M."/>
            <person name="Tritt A."/>
            <person name="Clum A."/>
            <person name="Lipzen A."/>
            <person name="Daum C."/>
            <person name="Barry K."/>
            <person name="Grigoriev I.V."/>
            <person name="Vilgalys R."/>
        </authorList>
    </citation>
    <scope>NUCLEOTIDE SEQUENCE</scope>
    <source>
        <strain evidence="5">PMI_201</strain>
    </source>
</reference>
<dbReference type="PANTHER" id="PTHR21240">
    <property type="entry name" value="2-AMINO-3-CARBOXYLMUCONATE-6-SEMIALDEHYDE DECARBOXYLASE"/>
    <property type="match status" value="1"/>
</dbReference>
<dbReference type="GO" id="GO:0005829">
    <property type="term" value="C:cytosol"/>
    <property type="evidence" value="ECO:0007669"/>
    <property type="project" value="TreeGrafter"/>
</dbReference>
<keyword evidence="6" id="KW-1185">Reference proteome</keyword>
<evidence type="ECO:0000256" key="1">
    <source>
        <dbReference type="ARBA" id="ARBA00022793"/>
    </source>
</evidence>
<dbReference type="InterPro" id="IPR006680">
    <property type="entry name" value="Amidohydro-rel"/>
</dbReference>
<dbReference type="AlphaFoldDB" id="A0AAD4KNJ9"/>
<dbReference type="GO" id="GO:0016787">
    <property type="term" value="F:hydrolase activity"/>
    <property type="evidence" value="ECO:0007669"/>
    <property type="project" value="InterPro"/>
</dbReference>
<protein>
    <submittedName>
        <fullName evidence="5">2-amino-3-carboxymuconate-6-semialdehyde decarboxylase</fullName>
    </submittedName>
</protein>
<dbReference type="InterPro" id="IPR032465">
    <property type="entry name" value="ACMSD"/>
</dbReference>
<dbReference type="Proteomes" id="UP001201262">
    <property type="component" value="Unassembled WGS sequence"/>
</dbReference>
<evidence type="ECO:0000259" key="4">
    <source>
        <dbReference type="Pfam" id="PF04909"/>
    </source>
</evidence>
<dbReference type="InterPro" id="IPR032466">
    <property type="entry name" value="Metal_Hydrolase"/>
</dbReference>
<dbReference type="SUPFAM" id="SSF51556">
    <property type="entry name" value="Metallo-dependent hydrolases"/>
    <property type="match status" value="1"/>
</dbReference>
<dbReference type="GeneID" id="70246734"/>
<gene>
    <name evidence="5" type="ORF">BGW36DRAFT_381576</name>
</gene>
<keyword evidence="2 3" id="KW-0456">Lyase</keyword>
<dbReference type="GO" id="GO:0016831">
    <property type="term" value="F:carboxy-lyase activity"/>
    <property type="evidence" value="ECO:0007669"/>
    <property type="project" value="UniProtKB-KW"/>
</dbReference>
<accession>A0AAD4KNJ9</accession>
<dbReference type="RefSeq" id="XP_046071698.1">
    <property type="nucleotide sequence ID" value="XM_046216447.1"/>
</dbReference>
<evidence type="ECO:0000256" key="3">
    <source>
        <dbReference type="RuleBase" id="RU366045"/>
    </source>
</evidence>
<dbReference type="GO" id="GO:0019748">
    <property type="term" value="P:secondary metabolic process"/>
    <property type="evidence" value="ECO:0007669"/>
    <property type="project" value="TreeGrafter"/>
</dbReference>
<dbReference type="Pfam" id="PF04909">
    <property type="entry name" value="Amidohydro_2"/>
    <property type="match status" value="1"/>
</dbReference>
<dbReference type="EMBL" id="JAJTJA010000007">
    <property type="protein sequence ID" value="KAH8696762.1"/>
    <property type="molecule type" value="Genomic_DNA"/>
</dbReference>
<proteinExistence type="inferred from homology"/>
<feature type="domain" description="Amidohydrolase-related" evidence="4">
    <location>
        <begin position="62"/>
        <end position="319"/>
    </location>
</feature>
<name>A0AAD4KNJ9_9EURO</name>
<evidence type="ECO:0000313" key="5">
    <source>
        <dbReference type="EMBL" id="KAH8696762.1"/>
    </source>
</evidence>
<evidence type="ECO:0000256" key="2">
    <source>
        <dbReference type="ARBA" id="ARBA00023239"/>
    </source>
</evidence>
<evidence type="ECO:0000313" key="6">
    <source>
        <dbReference type="Proteomes" id="UP001201262"/>
    </source>
</evidence>
<comment type="caution">
    <text evidence="5">The sequence shown here is derived from an EMBL/GenBank/DDBJ whole genome shotgun (WGS) entry which is preliminary data.</text>
</comment>
<dbReference type="Gene3D" id="3.20.20.140">
    <property type="entry name" value="Metal-dependent hydrolases"/>
    <property type="match status" value="1"/>
</dbReference>
<sequence>MIPTITLEEHFVSEAEAASAGQPPAIELYDATALWRKLRDLGDERIKDMDEGDVSFQVISHNAAYNSSDAEVCRKSNDELYGAITRNPTRFAGFATLPMGDAAAATEELERCVKELGFLGALVCNHARGEFYDGKRYHQFFAKLQELDVPLYLHPTNAWKDTSAHYEGNYRQEVSIALGGYLWGWHSETGLHFLRLFHGGLFDKFPKLKIVLGHNGEMLPFMIDRINNFYSRHPDQTRSLMTVWNENIWITTSGMFTVTPFATLIRSTSVDRILYSIDYPFEDNKDGQEFLKKLKRSGFVTDEEMEKICYKNAEKLLNFKLKALE</sequence>
<dbReference type="PANTHER" id="PTHR21240:SF30">
    <property type="entry name" value="AMIDOHYDROLASE-RELATED DOMAIN-CONTAINING PROTEIN-RELATED"/>
    <property type="match status" value="1"/>
</dbReference>
<organism evidence="5 6">
    <name type="scientific">Talaromyces proteolyticus</name>
    <dbReference type="NCBI Taxonomy" id="1131652"/>
    <lineage>
        <taxon>Eukaryota</taxon>
        <taxon>Fungi</taxon>
        <taxon>Dikarya</taxon>
        <taxon>Ascomycota</taxon>
        <taxon>Pezizomycotina</taxon>
        <taxon>Eurotiomycetes</taxon>
        <taxon>Eurotiomycetidae</taxon>
        <taxon>Eurotiales</taxon>
        <taxon>Trichocomaceae</taxon>
        <taxon>Talaromyces</taxon>
        <taxon>Talaromyces sect. Bacilispori</taxon>
    </lineage>
</organism>
<keyword evidence="1 3" id="KW-0210">Decarboxylase</keyword>